<dbReference type="InterPro" id="IPR036388">
    <property type="entry name" value="WH-like_DNA-bd_sf"/>
</dbReference>
<evidence type="ECO:0000259" key="7">
    <source>
        <dbReference type="PROSITE" id="PS51866"/>
    </source>
</evidence>
<evidence type="ECO:0000256" key="1">
    <source>
        <dbReference type="ARBA" id="ARBA00008110"/>
    </source>
</evidence>
<dbReference type="Proteomes" id="UP000298438">
    <property type="component" value="Unassembled WGS sequence"/>
</dbReference>
<keyword evidence="9" id="KW-1185">Reference proteome</keyword>
<dbReference type="SUPFAM" id="SSF50331">
    <property type="entry name" value="MOP-like"/>
    <property type="match status" value="2"/>
</dbReference>
<evidence type="ECO:0000313" key="9">
    <source>
        <dbReference type="Proteomes" id="UP000298438"/>
    </source>
</evidence>
<evidence type="ECO:0000313" key="8">
    <source>
        <dbReference type="EMBL" id="TFW10766.1"/>
    </source>
</evidence>
<evidence type="ECO:0000256" key="2">
    <source>
        <dbReference type="ARBA" id="ARBA00022448"/>
    </source>
</evidence>
<keyword evidence="2 5" id="KW-0813">Transport</keyword>
<accession>A0A4Y9RSK8</accession>
<dbReference type="GO" id="GO:0003700">
    <property type="term" value="F:DNA-binding transcription factor activity"/>
    <property type="evidence" value="ECO:0007669"/>
    <property type="project" value="InterPro"/>
</dbReference>
<dbReference type="PROSITE" id="PS51866">
    <property type="entry name" value="MOP"/>
    <property type="match status" value="2"/>
</dbReference>
<protein>
    <submittedName>
        <fullName evidence="8">LysR family transcriptional regulator</fullName>
    </submittedName>
</protein>
<name>A0A4Y9RSK8_9BURK</name>
<feature type="region of interest" description="Required for dimer formation and molybdate binding" evidence="6">
    <location>
        <begin position="129"/>
        <end position="137"/>
    </location>
</feature>
<dbReference type="RefSeq" id="WP_135209433.1">
    <property type="nucleotide sequence ID" value="NZ_SPVF01000269.1"/>
</dbReference>
<reference evidence="8 9" key="1">
    <citation type="submission" date="2019-03" db="EMBL/GenBank/DDBJ databases">
        <title>Draft Genome Sequence of Massilia arenosa sp. nov., a Novel Massilia Species Isolated from a Sandy-loam Maize Soil.</title>
        <authorList>
            <person name="Raths R."/>
            <person name="Peta V."/>
            <person name="Bucking H."/>
        </authorList>
    </citation>
    <scope>NUCLEOTIDE SEQUENCE [LARGE SCALE GENOMIC DNA]</scope>
    <source>
        <strain evidence="8 9">MC02</strain>
    </source>
</reference>
<comment type="caution">
    <text evidence="8">The sequence shown here is derived from an EMBL/GenBank/DDBJ whole genome shotgun (WGS) entry which is preliminary data.</text>
</comment>
<comment type="similarity">
    <text evidence="1 5">Belongs to the ModE family.</text>
</comment>
<dbReference type="InterPro" id="IPR004606">
    <property type="entry name" value="Mop_domain"/>
</dbReference>
<dbReference type="InterPro" id="IPR000847">
    <property type="entry name" value="LysR_HTH_N"/>
</dbReference>
<dbReference type="NCBIfam" id="TIGR00637">
    <property type="entry name" value="ModE_repress"/>
    <property type="match status" value="1"/>
</dbReference>
<dbReference type="InterPro" id="IPR051815">
    <property type="entry name" value="Molybdate_resp_trans_reg"/>
</dbReference>
<dbReference type="EMBL" id="SPVF01000269">
    <property type="protein sequence ID" value="TFW10766.1"/>
    <property type="molecule type" value="Genomic_DNA"/>
</dbReference>
<dbReference type="InterPro" id="IPR008995">
    <property type="entry name" value="Mo/tungstate-bd_C_term_dom"/>
</dbReference>
<organism evidence="8 9">
    <name type="scientific">Zemynaea arenosa</name>
    <dbReference type="NCBI Taxonomy" id="2561931"/>
    <lineage>
        <taxon>Bacteria</taxon>
        <taxon>Pseudomonadati</taxon>
        <taxon>Pseudomonadota</taxon>
        <taxon>Betaproteobacteria</taxon>
        <taxon>Burkholderiales</taxon>
        <taxon>Oxalobacteraceae</taxon>
        <taxon>Telluria group</taxon>
        <taxon>Zemynaea</taxon>
    </lineage>
</organism>
<dbReference type="NCBIfam" id="TIGR00638">
    <property type="entry name" value="Mop"/>
    <property type="match status" value="2"/>
</dbReference>
<gene>
    <name evidence="8" type="ORF">E4L96_22340</name>
</gene>
<dbReference type="Gene3D" id="1.10.10.10">
    <property type="entry name" value="Winged helix-like DNA-binding domain superfamily/Winged helix DNA-binding domain"/>
    <property type="match status" value="1"/>
</dbReference>
<sequence length="268" mass="27878">MNENIGVQGVEVHGELWMSVGGTALGGDKRIALLEAIAREGSITSAARAVGMSYKGAWDAVDAMNNLSGEPLVERATGGKGGGGTRLTARGAELVQNFRAIERAHAEFVQQLGRQAGDLPLLRRLAMKTTARNHFLGTVTEVRRGSVNDEVLLALPSGEQLAAIVTHDSIVELGLAEGVQAVALVKDSSIIVLADEDRARYSARNRLAGTIVRLQPGAVNTELVLDLGHGATLAATITNESAATLGLAEGGRAAGIFKASSVILCVPE</sequence>
<dbReference type="Pfam" id="PF03459">
    <property type="entry name" value="TOBE"/>
    <property type="match status" value="2"/>
</dbReference>
<dbReference type="InterPro" id="IPR005116">
    <property type="entry name" value="Transp-assoc_OB_typ1"/>
</dbReference>
<dbReference type="GO" id="GO:0030151">
    <property type="term" value="F:molybdenum ion binding"/>
    <property type="evidence" value="ECO:0007669"/>
    <property type="project" value="UniProtKB-UniRule"/>
</dbReference>
<keyword evidence="4" id="KW-0677">Repeat</keyword>
<dbReference type="Gene3D" id="2.40.50.100">
    <property type="match status" value="2"/>
</dbReference>
<dbReference type="OrthoDB" id="9800709at2"/>
<dbReference type="InterPro" id="IPR016462">
    <property type="entry name" value="ModE"/>
</dbReference>
<dbReference type="SUPFAM" id="SSF46785">
    <property type="entry name" value="Winged helix' DNA-binding domain"/>
    <property type="match status" value="1"/>
</dbReference>
<dbReference type="Pfam" id="PF00126">
    <property type="entry name" value="HTH_1"/>
    <property type="match status" value="1"/>
</dbReference>
<dbReference type="AlphaFoldDB" id="A0A4Y9RSK8"/>
<dbReference type="PANTHER" id="PTHR30432:SF1">
    <property type="entry name" value="DNA-BINDING TRANSCRIPTIONAL DUAL REGULATOR MODE"/>
    <property type="match status" value="1"/>
</dbReference>
<evidence type="ECO:0000256" key="3">
    <source>
        <dbReference type="ARBA" id="ARBA00022505"/>
    </source>
</evidence>
<dbReference type="InterPro" id="IPR003725">
    <property type="entry name" value="ModE-bd_N"/>
</dbReference>
<feature type="domain" description="Mop" evidence="7">
    <location>
        <begin position="200"/>
        <end position="266"/>
    </location>
</feature>
<keyword evidence="3 5" id="KW-0500">Molybdenum</keyword>
<feature type="domain" description="Mop" evidence="7">
    <location>
        <begin position="128"/>
        <end position="194"/>
    </location>
</feature>
<dbReference type="PIRSF" id="PIRSF005763">
    <property type="entry name" value="Txn_reg_ModE"/>
    <property type="match status" value="1"/>
</dbReference>
<evidence type="ECO:0000256" key="6">
    <source>
        <dbReference type="PIRSR" id="PIRSR005763-1"/>
    </source>
</evidence>
<evidence type="ECO:0000256" key="5">
    <source>
        <dbReference type="PIRNR" id="PIRNR005763"/>
    </source>
</evidence>
<dbReference type="GO" id="GO:0015689">
    <property type="term" value="P:molybdate ion transport"/>
    <property type="evidence" value="ECO:0007669"/>
    <property type="project" value="UniProtKB-UniRule"/>
</dbReference>
<dbReference type="InterPro" id="IPR036390">
    <property type="entry name" value="WH_DNA-bd_sf"/>
</dbReference>
<proteinExistence type="inferred from homology"/>
<evidence type="ECO:0000256" key="4">
    <source>
        <dbReference type="ARBA" id="ARBA00022737"/>
    </source>
</evidence>
<dbReference type="PANTHER" id="PTHR30432">
    <property type="entry name" value="TRANSCRIPTIONAL REGULATOR MODE"/>
    <property type="match status" value="1"/>
</dbReference>